<organism evidence="3 4">
    <name type="scientific">Salmonella diarizonae</name>
    <dbReference type="NCBI Taxonomy" id="59204"/>
    <lineage>
        <taxon>Bacteria</taxon>
        <taxon>Pseudomonadati</taxon>
        <taxon>Pseudomonadota</taxon>
        <taxon>Gammaproteobacteria</taxon>
        <taxon>Enterobacterales</taxon>
        <taxon>Enterobacteriaceae</taxon>
        <taxon>Salmonella</taxon>
    </lineage>
</organism>
<feature type="transmembrane region" description="Helical" evidence="1">
    <location>
        <begin position="39"/>
        <end position="54"/>
    </location>
</feature>
<feature type="transmembrane region" description="Helical" evidence="1">
    <location>
        <begin position="66"/>
        <end position="87"/>
    </location>
</feature>
<keyword evidence="1" id="KW-0812">Transmembrane</keyword>
<evidence type="ECO:0000313" key="3">
    <source>
        <dbReference type="EMBL" id="SUG57640.1"/>
    </source>
</evidence>
<dbReference type="Proteomes" id="UP000254633">
    <property type="component" value="Unassembled WGS sequence"/>
</dbReference>
<evidence type="ECO:0000256" key="2">
    <source>
        <dbReference type="SAM" id="SignalP"/>
    </source>
</evidence>
<evidence type="ECO:0000256" key="1">
    <source>
        <dbReference type="SAM" id="Phobius"/>
    </source>
</evidence>
<gene>
    <name evidence="3" type="ORF">NCTC10060_04869</name>
</gene>
<feature type="chain" id="PRO_5017011814" evidence="2">
    <location>
        <begin position="23"/>
        <end position="201"/>
    </location>
</feature>
<feature type="transmembrane region" description="Helical" evidence="1">
    <location>
        <begin position="153"/>
        <end position="171"/>
    </location>
</feature>
<protein>
    <submittedName>
        <fullName evidence="3">Membrane protein</fullName>
    </submittedName>
</protein>
<keyword evidence="1" id="KW-1133">Transmembrane helix</keyword>
<keyword evidence="1" id="KW-0472">Membrane</keyword>
<name>A0A379U5K5_SALDZ</name>
<proteinExistence type="predicted"/>
<sequence length="201" mass="22710">MKRLILSGSLLLVCMAVMFYLAADNTPQINRSDLLPWRVTLYGVICGVGWHLYDRLSPHRPAIRRIALIFIILILLNEIVPEVFRWTTNSYLEYFLTLLGWVVNNGLWNAISATGLFALPLLIKLLALWLQARSQGADEGNKAALSLIWAEHLMYTSLLVIMFTCVPLLNIDLDTSNMTPRDRSSAACRCRNPPILAISRL</sequence>
<reference evidence="3 4" key="1">
    <citation type="submission" date="2018-06" db="EMBL/GenBank/DDBJ databases">
        <authorList>
            <consortium name="Pathogen Informatics"/>
            <person name="Doyle S."/>
        </authorList>
    </citation>
    <scope>NUCLEOTIDE SEQUENCE [LARGE SCALE GENOMIC DNA]</scope>
    <source>
        <strain evidence="3 4">NCTC10060</strain>
    </source>
</reference>
<keyword evidence="2" id="KW-0732">Signal</keyword>
<feature type="transmembrane region" description="Helical" evidence="1">
    <location>
        <begin position="107"/>
        <end position="132"/>
    </location>
</feature>
<dbReference type="EMBL" id="UGXH01000003">
    <property type="protein sequence ID" value="SUG57640.1"/>
    <property type="molecule type" value="Genomic_DNA"/>
</dbReference>
<evidence type="ECO:0000313" key="4">
    <source>
        <dbReference type="Proteomes" id="UP000254633"/>
    </source>
</evidence>
<accession>A0A379U5K5</accession>
<feature type="signal peptide" evidence="2">
    <location>
        <begin position="1"/>
        <end position="22"/>
    </location>
</feature>
<dbReference type="AlphaFoldDB" id="A0A379U5K5"/>